<dbReference type="PANTHER" id="PTHR47478:SF1">
    <property type="entry name" value="PYRIMIDINE 5'-NUCLEOTIDASE YJJG"/>
    <property type="match status" value="1"/>
</dbReference>
<proteinExistence type="predicted"/>
<dbReference type="NCBIfam" id="TIGR01509">
    <property type="entry name" value="HAD-SF-IA-v3"/>
    <property type="match status" value="1"/>
</dbReference>
<dbReference type="Gene3D" id="3.40.50.1000">
    <property type="entry name" value="HAD superfamily/HAD-like"/>
    <property type="match status" value="1"/>
</dbReference>
<organism evidence="1 2">
    <name type="scientific">Faecalicoccus acidiformans</name>
    <dbReference type="NCBI Taxonomy" id="915173"/>
    <lineage>
        <taxon>Bacteria</taxon>
        <taxon>Bacillati</taxon>
        <taxon>Bacillota</taxon>
        <taxon>Erysipelotrichia</taxon>
        <taxon>Erysipelotrichales</taxon>
        <taxon>Erysipelotrichaceae</taxon>
        <taxon>Faecalicoccus</taxon>
    </lineage>
</organism>
<dbReference type="InterPro" id="IPR052550">
    <property type="entry name" value="Pyrimidine_5'-ntase_YjjG"/>
</dbReference>
<dbReference type="InterPro" id="IPR036412">
    <property type="entry name" value="HAD-like_sf"/>
</dbReference>
<reference evidence="1 2" key="1">
    <citation type="submission" date="2020-08" db="EMBL/GenBank/DDBJ databases">
        <title>Genomic Encyclopedia of Type Strains, Phase IV (KMG-IV): sequencing the most valuable type-strain genomes for metagenomic binning, comparative biology and taxonomic classification.</title>
        <authorList>
            <person name="Goeker M."/>
        </authorList>
    </citation>
    <scope>NUCLEOTIDE SEQUENCE [LARGE SCALE GENOMIC DNA]</scope>
    <source>
        <strain evidence="1 2">DSM 26963</strain>
    </source>
</reference>
<dbReference type="SUPFAM" id="SSF56784">
    <property type="entry name" value="HAD-like"/>
    <property type="match status" value="1"/>
</dbReference>
<sequence>MISTVLLDVDNTLLDFNACALASMQDAFCAFDLPFSKEVVFPTFLRINDQLWAQIEEGNLTKREHYQIRWNLILKELGIDFDGIRLEEKFVEGLHQYAVPISGAMELVSYLSKRYSVCVASNAPCSQQKQRLKTAGLFSYFDRFYFSETIGHQKPSKDFFTFCLKDLEILDPRQVVMIGDSYKADIQGANSCGITTIWYDAKNSWRRSRSGADHIVHGLLEIKKIL</sequence>
<dbReference type="SFLD" id="SFLDG01129">
    <property type="entry name" value="C1.5:_HAD__Beta-PGM__Phosphata"/>
    <property type="match status" value="1"/>
</dbReference>
<dbReference type="Gene3D" id="1.10.150.240">
    <property type="entry name" value="Putative phosphatase, domain 2"/>
    <property type="match status" value="1"/>
</dbReference>
<dbReference type="InterPro" id="IPR023198">
    <property type="entry name" value="PGP-like_dom2"/>
</dbReference>
<accession>A0A7W8D2W6</accession>
<dbReference type="NCBIfam" id="TIGR01549">
    <property type="entry name" value="HAD-SF-IA-v1"/>
    <property type="match status" value="1"/>
</dbReference>
<evidence type="ECO:0000313" key="1">
    <source>
        <dbReference type="EMBL" id="MBB5185102.1"/>
    </source>
</evidence>
<dbReference type="RefSeq" id="WP_183375670.1">
    <property type="nucleotide sequence ID" value="NZ_JACHHD010000010.1"/>
</dbReference>
<dbReference type="Pfam" id="PF00702">
    <property type="entry name" value="Hydrolase"/>
    <property type="match status" value="1"/>
</dbReference>
<dbReference type="Proteomes" id="UP000521313">
    <property type="component" value="Unassembled WGS sequence"/>
</dbReference>
<dbReference type="SFLD" id="SFLDS00003">
    <property type="entry name" value="Haloacid_Dehalogenase"/>
    <property type="match status" value="1"/>
</dbReference>
<dbReference type="InterPro" id="IPR006439">
    <property type="entry name" value="HAD-SF_hydro_IA"/>
</dbReference>
<name>A0A7W8D2W6_9FIRM</name>
<dbReference type="InterPro" id="IPR023214">
    <property type="entry name" value="HAD_sf"/>
</dbReference>
<comment type="caution">
    <text evidence="1">The sequence shown here is derived from an EMBL/GenBank/DDBJ whole genome shotgun (WGS) entry which is preliminary data.</text>
</comment>
<dbReference type="SFLD" id="SFLDG01135">
    <property type="entry name" value="C1.5.6:_HAD__Beta-PGM__Phospha"/>
    <property type="match status" value="1"/>
</dbReference>
<gene>
    <name evidence="1" type="ORF">HNQ43_001151</name>
</gene>
<protein>
    <submittedName>
        <fullName evidence="1">YjjG family noncanonical pyrimidine nucleotidase</fullName>
    </submittedName>
</protein>
<dbReference type="PANTHER" id="PTHR47478">
    <property type="match status" value="1"/>
</dbReference>
<evidence type="ECO:0000313" key="2">
    <source>
        <dbReference type="Proteomes" id="UP000521313"/>
    </source>
</evidence>
<dbReference type="EMBL" id="JACHHD010000010">
    <property type="protein sequence ID" value="MBB5185102.1"/>
    <property type="molecule type" value="Genomic_DNA"/>
</dbReference>
<dbReference type="AlphaFoldDB" id="A0A7W8D2W6"/>